<dbReference type="Proteomes" id="UP000182409">
    <property type="component" value="Unassembled WGS sequence"/>
</dbReference>
<dbReference type="GO" id="GO:0016989">
    <property type="term" value="F:sigma factor antagonist activity"/>
    <property type="evidence" value="ECO:0007669"/>
    <property type="project" value="TreeGrafter"/>
</dbReference>
<sequence length="313" mass="33828">MSNQPVTAEDLYLYAMQLLEPEEQTRLENFLLQSPEARAELANVRGDLALLALSAESVAPPALARQRLLKEVAREKKAAPAPTLINRASQAPAAADAPHVSESSTSVLDRKPLQADSSKPSHDAPLPMRSYAEDEEAPRRNIFAVMMPWAGWAVAAGLAVSTFDLYHRSQDLQDKVAFANASVVRATTNSAKAQQVLETLRSGAAQRFQLTKQNSQPIPSARVTYLAESGSLVFQGSNMEQLPPEKTYELWLIPVGEGRQPIPAGTFKPDERGYASVILPQLPKGVLASTFGVTMEDDGGSQTPTLPILMIGS</sequence>
<evidence type="ECO:0000313" key="4">
    <source>
        <dbReference type="Proteomes" id="UP000182409"/>
    </source>
</evidence>
<feature type="domain" description="Anti-sigma K factor RskA C-terminal" evidence="2">
    <location>
        <begin position="155"/>
        <end position="307"/>
    </location>
</feature>
<dbReference type="EMBL" id="FNSD01000001">
    <property type="protein sequence ID" value="SEC58728.1"/>
    <property type="molecule type" value="Genomic_DNA"/>
</dbReference>
<dbReference type="InterPro" id="IPR018764">
    <property type="entry name" value="RskA_C"/>
</dbReference>
<name>A0A1H4TR60_9BACT</name>
<dbReference type="GO" id="GO:0006417">
    <property type="term" value="P:regulation of translation"/>
    <property type="evidence" value="ECO:0007669"/>
    <property type="project" value="TreeGrafter"/>
</dbReference>
<dbReference type="InterPro" id="IPR051474">
    <property type="entry name" value="Anti-sigma-K/W_factor"/>
</dbReference>
<accession>A0A1H4TR60</accession>
<dbReference type="RefSeq" id="WP_074655521.1">
    <property type="nucleotide sequence ID" value="NZ_FNSD01000001.1"/>
</dbReference>
<feature type="compositionally biased region" description="Low complexity" evidence="1">
    <location>
        <begin position="88"/>
        <end position="97"/>
    </location>
</feature>
<gene>
    <name evidence="3" type="ORF">SAMN05443244_3829</name>
</gene>
<reference evidence="3 4" key="1">
    <citation type="submission" date="2016-10" db="EMBL/GenBank/DDBJ databases">
        <authorList>
            <person name="de Groot N.N."/>
        </authorList>
    </citation>
    <scope>NUCLEOTIDE SEQUENCE [LARGE SCALE GENOMIC DNA]</scope>
    <source>
        <strain evidence="3 4">AB35.6</strain>
    </source>
</reference>
<feature type="region of interest" description="Disordered" evidence="1">
    <location>
        <begin position="79"/>
        <end position="132"/>
    </location>
</feature>
<dbReference type="PANTHER" id="PTHR37461">
    <property type="entry name" value="ANTI-SIGMA-K FACTOR RSKA"/>
    <property type="match status" value="1"/>
</dbReference>
<evidence type="ECO:0000256" key="1">
    <source>
        <dbReference type="SAM" id="MobiDB-lite"/>
    </source>
</evidence>
<dbReference type="AlphaFoldDB" id="A0A1H4TR60"/>
<dbReference type="GO" id="GO:0005886">
    <property type="term" value="C:plasma membrane"/>
    <property type="evidence" value="ECO:0007669"/>
    <property type="project" value="InterPro"/>
</dbReference>
<protein>
    <submittedName>
        <fullName evidence="3">Anti-sigma-K factor rskA</fullName>
    </submittedName>
</protein>
<dbReference type="Pfam" id="PF10099">
    <property type="entry name" value="RskA_C"/>
    <property type="match status" value="1"/>
</dbReference>
<dbReference type="OrthoDB" id="9806296at2"/>
<organism evidence="3 4">
    <name type="scientific">Terriglobus roseus</name>
    <dbReference type="NCBI Taxonomy" id="392734"/>
    <lineage>
        <taxon>Bacteria</taxon>
        <taxon>Pseudomonadati</taxon>
        <taxon>Acidobacteriota</taxon>
        <taxon>Terriglobia</taxon>
        <taxon>Terriglobales</taxon>
        <taxon>Acidobacteriaceae</taxon>
        <taxon>Terriglobus</taxon>
    </lineage>
</organism>
<evidence type="ECO:0000313" key="3">
    <source>
        <dbReference type="EMBL" id="SEC58728.1"/>
    </source>
</evidence>
<dbReference type="PANTHER" id="PTHR37461:SF1">
    <property type="entry name" value="ANTI-SIGMA-K FACTOR RSKA"/>
    <property type="match status" value="1"/>
</dbReference>
<evidence type="ECO:0000259" key="2">
    <source>
        <dbReference type="Pfam" id="PF10099"/>
    </source>
</evidence>
<proteinExistence type="predicted"/>